<evidence type="ECO:0000313" key="2">
    <source>
        <dbReference type="Proteomes" id="UP001060085"/>
    </source>
</evidence>
<gene>
    <name evidence="1" type="ORF">M9H77_30181</name>
</gene>
<reference evidence="2" key="1">
    <citation type="journal article" date="2023" name="Nat. Plants">
        <title>Single-cell RNA sequencing provides a high-resolution roadmap for understanding the multicellular compartmentation of specialized metabolism.</title>
        <authorList>
            <person name="Sun S."/>
            <person name="Shen X."/>
            <person name="Li Y."/>
            <person name="Li Y."/>
            <person name="Wang S."/>
            <person name="Li R."/>
            <person name="Zhang H."/>
            <person name="Shen G."/>
            <person name="Guo B."/>
            <person name="Wei J."/>
            <person name="Xu J."/>
            <person name="St-Pierre B."/>
            <person name="Chen S."/>
            <person name="Sun C."/>
        </authorList>
    </citation>
    <scope>NUCLEOTIDE SEQUENCE [LARGE SCALE GENOMIC DNA]</scope>
</reference>
<proteinExistence type="predicted"/>
<evidence type="ECO:0000313" key="1">
    <source>
        <dbReference type="EMBL" id="KAI5652994.1"/>
    </source>
</evidence>
<sequence>MWFELRICHSAISCGTKFVVHSIASLSTLVSTALVNAVVFLSFELGFLPNYYNWTAHGEMSWGYRPIVWEGSVTRNVESNTYCESIFDMAGLDFEPNAAYYNNKDAPNPKAQRCYDMFKSVDTPLYEGCTKYSQLSTMARLLNIMSENNMS</sequence>
<dbReference type="EMBL" id="CM044707">
    <property type="protein sequence ID" value="KAI5652994.1"/>
    <property type="molecule type" value="Genomic_DNA"/>
</dbReference>
<protein>
    <submittedName>
        <fullName evidence="1">Uncharacterized protein</fullName>
    </submittedName>
</protein>
<name>A0ACB9ZYI4_CATRO</name>
<comment type="caution">
    <text evidence="1">The sequence shown here is derived from an EMBL/GenBank/DDBJ whole genome shotgun (WGS) entry which is preliminary data.</text>
</comment>
<accession>A0ACB9ZYI4</accession>
<keyword evidence="2" id="KW-1185">Reference proteome</keyword>
<dbReference type="Proteomes" id="UP001060085">
    <property type="component" value="Linkage Group LG07"/>
</dbReference>
<organism evidence="1 2">
    <name type="scientific">Catharanthus roseus</name>
    <name type="common">Madagascar periwinkle</name>
    <name type="synonym">Vinca rosea</name>
    <dbReference type="NCBI Taxonomy" id="4058"/>
    <lineage>
        <taxon>Eukaryota</taxon>
        <taxon>Viridiplantae</taxon>
        <taxon>Streptophyta</taxon>
        <taxon>Embryophyta</taxon>
        <taxon>Tracheophyta</taxon>
        <taxon>Spermatophyta</taxon>
        <taxon>Magnoliopsida</taxon>
        <taxon>eudicotyledons</taxon>
        <taxon>Gunneridae</taxon>
        <taxon>Pentapetalae</taxon>
        <taxon>asterids</taxon>
        <taxon>lamiids</taxon>
        <taxon>Gentianales</taxon>
        <taxon>Apocynaceae</taxon>
        <taxon>Rauvolfioideae</taxon>
        <taxon>Vinceae</taxon>
        <taxon>Catharanthinae</taxon>
        <taxon>Catharanthus</taxon>
    </lineage>
</organism>